<evidence type="ECO:0000313" key="2">
    <source>
        <dbReference type="EMBL" id="KAG8067179.1"/>
    </source>
</evidence>
<name>A0A8J5T320_ZIZPA</name>
<proteinExistence type="predicted"/>
<evidence type="ECO:0000256" key="1">
    <source>
        <dbReference type="SAM" id="MobiDB-lite"/>
    </source>
</evidence>
<feature type="region of interest" description="Disordered" evidence="1">
    <location>
        <begin position="1"/>
        <end position="97"/>
    </location>
</feature>
<comment type="caution">
    <text evidence="2">The sequence shown here is derived from an EMBL/GenBank/DDBJ whole genome shotgun (WGS) entry which is preliminary data.</text>
</comment>
<accession>A0A8J5T320</accession>
<reference evidence="2" key="1">
    <citation type="journal article" date="2021" name="bioRxiv">
        <title>Whole Genome Assembly and Annotation of Northern Wild Rice, Zizania palustris L., Supports a Whole Genome Duplication in the Zizania Genus.</title>
        <authorList>
            <person name="Haas M."/>
            <person name="Kono T."/>
            <person name="Macchietto M."/>
            <person name="Millas R."/>
            <person name="McGilp L."/>
            <person name="Shao M."/>
            <person name="Duquette J."/>
            <person name="Hirsch C.N."/>
            <person name="Kimball J."/>
        </authorList>
    </citation>
    <scope>NUCLEOTIDE SEQUENCE</scope>
    <source>
        <tissue evidence="2">Fresh leaf tissue</tissue>
    </source>
</reference>
<dbReference type="EMBL" id="JAAALK010000284">
    <property type="protein sequence ID" value="KAG8067179.1"/>
    <property type="molecule type" value="Genomic_DNA"/>
</dbReference>
<sequence length="97" mass="10102">MGEGLREGAARGPRESGGGPAETSVQGAAQGPYLSPHRIWPCRSSGRRLAAVDRRSARSRAQIWPISTAAWSPPPGSPTRTPSPLLQRGSRSGCGGN</sequence>
<feature type="compositionally biased region" description="Basic and acidic residues" evidence="1">
    <location>
        <begin position="1"/>
        <end position="14"/>
    </location>
</feature>
<dbReference type="AlphaFoldDB" id="A0A8J5T320"/>
<reference evidence="2" key="2">
    <citation type="submission" date="2021-02" db="EMBL/GenBank/DDBJ databases">
        <authorList>
            <person name="Kimball J.A."/>
            <person name="Haas M.W."/>
            <person name="Macchietto M."/>
            <person name="Kono T."/>
            <person name="Duquette J."/>
            <person name="Shao M."/>
        </authorList>
    </citation>
    <scope>NUCLEOTIDE SEQUENCE</scope>
    <source>
        <tissue evidence="2">Fresh leaf tissue</tissue>
    </source>
</reference>
<protein>
    <submittedName>
        <fullName evidence="2">Uncharacterized protein</fullName>
    </submittedName>
</protein>
<gene>
    <name evidence="2" type="ORF">GUJ93_ZPchr0005g15760</name>
</gene>
<organism evidence="2 3">
    <name type="scientific">Zizania palustris</name>
    <name type="common">Northern wild rice</name>
    <dbReference type="NCBI Taxonomy" id="103762"/>
    <lineage>
        <taxon>Eukaryota</taxon>
        <taxon>Viridiplantae</taxon>
        <taxon>Streptophyta</taxon>
        <taxon>Embryophyta</taxon>
        <taxon>Tracheophyta</taxon>
        <taxon>Spermatophyta</taxon>
        <taxon>Magnoliopsida</taxon>
        <taxon>Liliopsida</taxon>
        <taxon>Poales</taxon>
        <taxon>Poaceae</taxon>
        <taxon>BOP clade</taxon>
        <taxon>Oryzoideae</taxon>
        <taxon>Oryzeae</taxon>
        <taxon>Zizaniinae</taxon>
        <taxon>Zizania</taxon>
    </lineage>
</organism>
<evidence type="ECO:0000313" key="3">
    <source>
        <dbReference type="Proteomes" id="UP000729402"/>
    </source>
</evidence>
<dbReference type="Proteomes" id="UP000729402">
    <property type="component" value="Unassembled WGS sequence"/>
</dbReference>
<keyword evidence="3" id="KW-1185">Reference proteome</keyword>